<name>A0ABD1E4E0_HYPHA</name>
<comment type="caution">
    <text evidence="1">The sequence shown here is derived from an EMBL/GenBank/DDBJ whole genome shotgun (WGS) entry which is preliminary data.</text>
</comment>
<reference evidence="1 2" key="1">
    <citation type="submission" date="2024-05" db="EMBL/GenBank/DDBJ databases">
        <title>Genetic variation in Jamaican populations of the coffee berry borer (Hypothenemus hampei).</title>
        <authorList>
            <person name="Errbii M."/>
            <person name="Myrie A."/>
        </authorList>
    </citation>
    <scope>NUCLEOTIDE SEQUENCE [LARGE SCALE GENOMIC DNA]</scope>
    <source>
        <strain evidence="1">JA-Hopewell-2020-01-JO</strain>
        <tissue evidence="1">Whole body</tissue>
    </source>
</reference>
<evidence type="ECO:0000313" key="2">
    <source>
        <dbReference type="Proteomes" id="UP001566132"/>
    </source>
</evidence>
<dbReference type="AlphaFoldDB" id="A0ABD1E4E0"/>
<dbReference type="Proteomes" id="UP001566132">
    <property type="component" value="Unassembled WGS sequence"/>
</dbReference>
<organism evidence="1 2">
    <name type="scientific">Hypothenemus hampei</name>
    <name type="common">Coffee berry borer</name>
    <dbReference type="NCBI Taxonomy" id="57062"/>
    <lineage>
        <taxon>Eukaryota</taxon>
        <taxon>Metazoa</taxon>
        <taxon>Ecdysozoa</taxon>
        <taxon>Arthropoda</taxon>
        <taxon>Hexapoda</taxon>
        <taxon>Insecta</taxon>
        <taxon>Pterygota</taxon>
        <taxon>Neoptera</taxon>
        <taxon>Endopterygota</taxon>
        <taxon>Coleoptera</taxon>
        <taxon>Polyphaga</taxon>
        <taxon>Cucujiformia</taxon>
        <taxon>Curculionidae</taxon>
        <taxon>Scolytinae</taxon>
        <taxon>Hypothenemus</taxon>
    </lineage>
</organism>
<dbReference type="EMBL" id="JBDJPC010000016">
    <property type="protein sequence ID" value="KAL1487916.1"/>
    <property type="molecule type" value="Genomic_DNA"/>
</dbReference>
<evidence type="ECO:0000313" key="1">
    <source>
        <dbReference type="EMBL" id="KAL1487916.1"/>
    </source>
</evidence>
<keyword evidence="2" id="KW-1185">Reference proteome</keyword>
<protein>
    <submittedName>
        <fullName evidence="1">Uncharacterized protein</fullName>
    </submittedName>
</protein>
<gene>
    <name evidence="1" type="ORF">ABEB36_015301</name>
</gene>
<proteinExistence type="predicted"/>
<sequence>MVYYPHHHNINLCRVTPQKPVRSLQELTLEIPEEILSAKRVSGKFGPQILLELKESIVFFELRGKQKLIF</sequence>
<accession>A0ABD1E4E0</accession>